<name>E5Y1E7_BILW3</name>
<dbReference type="Proteomes" id="UP000006034">
    <property type="component" value="Unassembled WGS sequence"/>
</dbReference>
<dbReference type="RefSeq" id="WP_016360968.1">
    <property type="nucleotide sequence ID" value="NZ_KE150239.1"/>
</dbReference>
<keyword evidence="2" id="KW-1185">Reference proteome</keyword>
<dbReference type="EMBL" id="ADCP02000002">
    <property type="protein sequence ID" value="EFV46175.2"/>
    <property type="molecule type" value="Genomic_DNA"/>
</dbReference>
<dbReference type="HOGENOM" id="CLU_1445059_0_0_7"/>
<protein>
    <submittedName>
        <fullName evidence="1">Uncharacterized protein</fullName>
    </submittedName>
</protein>
<evidence type="ECO:0000313" key="2">
    <source>
        <dbReference type="Proteomes" id="UP000006034"/>
    </source>
</evidence>
<comment type="caution">
    <text evidence="1">The sequence shown here is derived from an EMBL/GenBank/DDBJ whole genome shotgun (WGS) entry which is preliminary data.</text>
</comment>
<accession>E5Y1E7</accession>
<reference evidence="1 2" key="1">
    <citation type="submission" date="2010-10" db="EMBL/GenBank/DDBJ databases">
        <authorList>
            <consortium name="The Broad Institute Genome Sequencing Platform"/>
            <person name="Ward D."/>
            <person name="Earl A."/>
            <person name="Feldgarden M."/>
            <person name="Young S.K."/>
            <person name="Gargeya S."/>
            <person name="Zeng Q."/>
            <person name="Alvarado L."/>
            <person name="Berlin A."/>
            <person name="Bochicchio J."/>
            <person name="Chapman S.B."/>
            <person name="Chen Z."/>
            <person name="Freedman E."/>
            <person name="Gellesch M."/>
            <person name="Goldberg J."/>
            <person name="Griggs A."/>
            <person name="Gujja S."/>
            <person name="Heilman E."/>
            <person name="Heiman D."/>
            <person name="Howarth C."/>
            <person name="Mehta T."/>
            <person name="Neiman D."/>
            <person name="Pearson M."/>
            <person name="Roberts A."/>
            <person name="Saif S."/>
            <person name="Shea T."/>
            <person name="Shenoy N."/>
            <person name="Sisk P."/>
            <person name="Stolte C."/>
            <person name="Sykes S."/>
            <person name="White J."/>
            <person name="Yandava C."/>
            <person name="Allen-Vercoe E."/>
            <person name="Sibley C."/>
            <person name="Ambrose C.E."/>
            <person name="Strauss J."/>
            <person name="Daigneault M."/>
            <person name="Haas B."/>
            <person name="Nusbaum C."/>
            <person name="Birren B."/>
        </authorList>
    </citation>
    <scope>NUCLEOTIDE SEQUENCE [LARGE SCALE GENOMIC DNA]</scope>
    <source>
        <strain evidence="1 2">3_1_6</strain>
    </source>
</reference>
<organism evidence="1 2">
    <name type="scientific">Bilophila wadsworthia (strain 3_1_6)</name>
    <dbReference type="NCBI Taxonomy" id="563192"/>
    <lineage>
        <taxon>Bacteria</taxon>
        <taxon>Pseudomonadati</taxon>
        <taxon>Thermodesulfobacteriota</taxon>
        <taxon>Desulfovibrionia</taxon>
        <taxon>Desulfovibrionales</taxon>
        <taxon>Desulfovibrionaceae</taxon>
        <taxon>Bilophila</taxon>
    </lineage>
</organism>
<proteinExistence type="predicted"/>
<dbReference type="AlphaFoldDB" id="E5Y1E7"/>
<gene>
    <name evidence="1" type="ORF">HMPREF0179_00006</name>
</gene>
<dbReference type="GeneID" id="78087188"/>
<sequence>MLRKDDAASRREACPFHEGTVQENLQAMCGSVAQGEHSLESCTWPEKEYDVPLFCAFAEEAPLDEGDIPLEIIQYDPTDYFIDGNGQFTFLIGKGVLDVLLRHGREGVASVSGIDVFIDTSLPIAAPGDLKACLGLWVDRNKLFGFTKDNGWFLSYSLNGLPKGAVEMRHKEGAIMVMDKKSILSPA</sequence>
<reference evidence="1 2" key="2">
    <citation type="submission" date="2013-04" db="EMBL/GenBank/DDBJ databases">
        <title>The Genome Sequence of Bilophila wadsworthia 3_1_6.</title>
        <authorList>
            <consortium name="The Broad Institute Genomics Platform"/>
            <person name="Earl A."/>
            <person name="Ward D."/>
            <person name="Feldgarden M."/>
            <person name="Gevers D."/>
            <person name="Sibley C."/>
            <person name="Strauss J."/>
            <person name="Allen-Vercoe E."/>
            <person name="Walker B."/>
            <person name="Young S."/>
            <person name="Zeng Q."/>
            <person name="Gargeya S."/>
            <person name="Fitzgerald M."/>
            <person name="Haas B."/>
            <person name="Abouelleil A."/>
            <person name="Allen A.W."/>
            <person name="Alvarado L."/>
            <person name="Arachchi H.M."/>
            <person name="Berlin A.M."/>
            <person name="Chapman S.B."/>
            <person name="Gainer-Dewar J."/>
            <person name="Goldberg J."/>
            <person name="Griggs A."/>
            <person name="Gujja S."/>
            <person name="Hansen M."/>
            <person name="Howarth C."/>
            <person name="Imamovic A."/>
            <person name="Ireland A."/>
            <person name="Larimer J."/>
            <person name="McCowan C."/>
            <person name="Murphy C."/>
            <person name="Pearson M."/>
            <person name="Poon T.W."/>
            <person name="Priest M."/>
            <person name="Roberts A."/>
            <person name="Saif S."/>
            <person name="Shea T."/>
            <person name="Sisk P."/>
            <person name="Sykes S."/>
            <person name="Wortman J."/>
            <person name="Nusbaum C."/>
            <person name="Birren B."/>
        </authorList>
    </citation>
    <scope>NUCLEOTIDE SEQUENCE [LARGE SCALE GENOMIC DNA]</scope>
    <source>
        <strain evidence="1 2">3_1_6</strain>
    </source>
</reference>
<evidence type="ECO:0000313" key="1">
    <source>
        <dbReference type="EMBL" id="EFV46175.2"/>
    </source>
</evidence>